<evidence type="ECO:0000313" key="3">
    <source>
        <dbReference type="Proteomes" id="UP000234479"/>
    </source>
</evidence>
<dbReference type="Proteomes" id="UP000234479">
    <property type="component" value="Unassembled WGS sequence"/>
</dbReference>
<dbReference type="EMBL" id="PJRS01000001">
    <property type="protein sequence ID" value="PLR28868.1"/>
    <property type="molecule type" value="Genomic_DNA"/>
</dbReference>
<accession>A0A2N5DS51</accession>
<proteinExistence type="predicted"/>
<evidence type="ECO:0000313" key="2">
    <source>
        <dbReference type="EMBL" id="PLR28868.1"/>
    </source>
</evidence>
<feature type="signal peptide" evidence="1">
    <location>
        <begin position="1"/>
        <end position="20"/>
    </location>
</feature>
<comment type="caution">
    <text evidence="2">The sequence shown here is derived from an EMBL/GenBank/DDBJ whole genome shotgun (WGS) entry which is preliminary data.</text>
</comment>
<reference evidence="2 3" key="1">
    <citation type="submission" date="2017-12" db="EMBL/GenBank/DDBJ databases">
        <title>The genome sequence of Caulobacter sp. 410.</title>
        <authorList>
            <person name="Gao J."/>
            <person name="Mao X."/>
            <person name="Sun J."/>
        </authorList>
    </citation>
    <scope>NUCLEOTIDE SEQUENCE [LARGE SCALE GENOMIC DNA]</scope>
    <source>
        <strain evidence="2 3">410</strain>
    </source>
</reference>
<evidence type="ECO:0000256" key="1">
    <source>
        <dbReference type="SAM" id="SignalP"/>
    </source>
</evidence>
<keyword evidence="1" id="KW-0732">Signal</keyword>
<protein>
    <submittedName>
        <fullName evidence="2">Uncharacterized protein</fullName>
    </submittedName>
</protein>
<feature type="chain" id="PRO_5014976029" evidence="1">
    <location>
        <begin position="21"/>
        <end position="221"/>
    </location>
</feature>
<dbReference type="AlphaFoldDB" id="A0A2N5DS51"/>
<organism evidence="2 3">
    <name type="scientific">Caulobacter zeae</name>
    <dbReference type="NCBI Taxonomy" id="2055137"/>
    <lineage>
        <taxon>Bacteria</taxon>
        <taxon>Pseudomonadati</taxon>
        <taxon>Pseudomonadota</taxon>
        <taxon>Alphaproteobacteria</taxon>
        <taxon>Caulobacterales</taxon>
        <taxon>Caulobacteraceae</taxon>
        <taxon>Caulobacter</taxon>
    </lineage>
</organism>
<dbReference type="RefSeq" id="WP_101715994.1">
    <property type="nucleotide sequence ID" value="NZ_PJRS01000001.1"/>
</dbReference>
<name>A0A2N5DS51_9CAUL</name>
<sequence length="221" mass="23581">MRILAAAVVAILALQPLAQASACTPTLRSSALPIDQAWPAQFGEWFARADGVYLVRVAAAGALDDGPLPMACDYDLPPPPPVEAVRGKAERAEAMELARRYDAARKACSPGKARIHVVEALKGAAREDWVEEVAFIQVVDGPPSEPIVQGASEPIYAAGVGPLPVSSCMQGWFARRMSLQSTYVVLTTDHGEHPGRITHVFLADDPAPFLAEARRLARPAP</sequence>
<keyword evidence="3" id="KW-1185">Reference proteome</keyword>
<gene>
    <name evidence="2" type="ORF">SGCZBJ_00020</name>
</gene>